<organism evidence="1 2">
    <name type="scientific">Ladona fulva</name>
    <name type="common">Scarce chaser dragonfly</name>
    <name type="synonym">Libellula fulva</name>
    <dbReference type="NCBI Taxonomy" id="123851"/>
    <lineage>
        <taxon>Eukaryota</taxon>
        <taxon>Metazoa</taxon>
        <taxon>Ecdysozoa</taxon>
        <taxon>Arthropoda</taxon>
        <taxon>Hexapoda</taxon>
        <taxon>Insecta</taxon>
        <taxon>Pterygota</taxon>
        <taxon>Palaeoptera</taxon>
        <taxon>Odonata</taxon>
        <taxon>Epiprocta</taxon>
        <taxon>Anisoptera</taxon>
        <taxon>Libelluloidea</taxon>
        <taxon>Libellulidae</taxon>
        <taxon>Ladona</taxon>
    </lineage>
</organism>
<dbReference type="AlphaFoldDB" id="A0A8K0P7N6"/>
<protein>
    <submittedName>
        <fullName evidence="1">Uncharacterized protein</fullName>
    </submittedName>
</protein>
<dbReference type="Pfam" id="PF22586">
    <property type="entry name" value="ANCHR-like_BBOX"/>
    <property type="match status" value="1"/>
</dbReference>
<sequence length="59" mass="7037">MDAKMEKELQMLDYEEKEQAEIEEQKQFPWCVICNENATQRCIDCDGDLYCDACFRECC</sequence>
<dbReference type="EMBL" id="KZ308994">
    <property type="protein sequence ID" value="KAG8236182.1"/>
    <property type="molecule type" value="Genomic_DNA"/>
</dbReference>
<dbReference type="SUPFAM" id="SSF57845">
    <property type="entry name" value="B-box zinc-binding domain"/>
    <property type="match status" value="1"/>
</dbReference>
<dbReference type="Proteomes" id="UP000792457">
    <property type="component" value="Unassembled WGS sequence"/>
</dbReference>
<reference evidence="1" key="1">
    <citation type="submission" date="2013-04" db="EMBL/GenBank/DDBJ databases">
        <authorList>
            <person name="Qu J."/>
            <person name="Murali S.C."/>
            <person name="Bandaranaike D."/>
            <person name="Bellair M."/>
            <person name="Blankenburg K."/>
            <person name="Chao H."/>
            <person name="Dinh H."/>
            <person name="Doddapaneni H."/>
            <person name="Downs B."/>
            <person name="Dugan-Rocha S."/>
            <person name="Elkadiri S."/>
            <person name="Gnanaolivu R.D."/>
            <person name="Hernandez B."/>
            <person name="Javaid M."/>
            <person name="Jayaseelan J.C."/>
            <person name="Lee S."/>
            <person name="Li M."/>
            <person name="Ming W."/>
            <person name="Munidasa M."/>
            <person name="Muniz J."/>
            <person name="Nguyen L."/>
            <person name="Ongeri F."/>
            <person name="Osuji N."/>
            <person name="Pu L.-L."/>
            <person name="Puazo M."/>
            <person name="Qu C."/>
            <person name="Quiroz J."/>
            <person name="Raj R."/>
            <person name="Weissenberger G."/>
            <person name="Xin Y."/>
            <person name="Zou X."/>
            <person name="Han Y."/>
            <person name="Richards S."/>
            <person name="Worley K."/>
            <person name="Muzny D."/>
            <person name="Gibbs R."/>
        </authorList>
    </citation>
    <scope>NUCLEOTIDE SEQUENCE</scope>
    <source>
        <strain evidence="1">Sampled in the wild</strain>
    </source>
</reference>
<dbReference type="OrthoDB" id="5407799at2759"/>
<reference evidence="1" key="2">
    <citation type="submission" date="2017-10" db="EMBL/GenBank/DDBJ databases">
        <title>Ladona fulva Genome sequencing and assembly.</title>
        <authorList>
            <person name="Murali S."/>
            <person name="Richards S."/>
            <person name="Bandaranaike D."/>
            <person name="Bellair M."/>
            <person name="Blankenburg K."/>
            <person name="Chao H."/>
            <person name="Dinh H."/>
            <person name="Doddapaneni H."/>
            <person name="Dugan-Rocha S."/>
            <person name="Elkadiri S."/>
            <person name="Gnanaolivu R."/>
            <person name="Hernandez B."/>
            <person name="Skinner E."/>
            <person name="Javaid M."/>
            <person name="Lee S."/>
            <person name="Li M."/>
            <person name="Ming W."/>
            <person name="Munidasa M."/>
            <person name="Muniz J."/>
            <person name="Nguyen L."/>
            <person name="Hughes D."/>
            <person name="Osuji N."/>
            <person name="Pu L.-L."/>
            <person name="Puazo M."/>
            <person name="Qu C."/>
            <person name="Quiroz J."/>
            <person name="Raj R."/>
            <person name="Weissenberger G."/>
            <person name="Xin Y."/>
            <person name="Zou X."/>
            <person name="Han Y."/>
            <person name="Worley K."/>
            <person name="Muzny D."/>
            <person name="Gibbs R."/>
        </authorList>
    </citation>
    <scope>NUCLEOTIDE SEQUENCE</scope>
    <source>
        <strain evidence="1">Sampled in the wild</strain>
    </source>
</reference>
<dbReference type="PANTHER" id="PTHR46603:SF1">
    <property type="entry name" value="ABSCISSION_NOCUT CHECKPOINT REGULATOR"/>
    <property type="match status" value="1"/>
</dbReference>
<keyword evidence="2" id="KW-1185">Reference proteome</keyword>
<comment type="caution">
    <text evidence="1">The sequence shown here is derived from an EMBL/GenBank/DDBJ whole genome shotgun (WGS) entry which is preliminary data.</text>
</comment>
<gene>
    <name evidence="1" type="ORF">J437_LFUL013448</name>
</gene>
<evidence type="ECO:0000313" key="2">
    <source>
        <dbReference type="Proteomes" id="UP000792457"/>
    </source>
</evidence>
<evidence type="ECO:0000313" key="1">
    <source>
        <dbReference type="EMBL" id="KAG8236182.1"/>
    </source>
</evidence>
<dbReference type="PANTHER" id="PTHR46603">
    <property type="entry name" value="ABSCISSION/NOCUT CHECKPOINT REGULATOR"/>
    <property type="match status" value="1"/>
</dbReference>
<proteinExistence type="predicted"/>
<accession>A0A8K0P7N6</accession>
<name>A0A8K0P7N6_LADFU</name>